<evidence type="ECO:0000256" key="1">
    <source>
        <dbReference type="SAM" id="MobiDB-lite"/>
    </source>
</evidence>
<dbReference type="AlphaFoldDB" id="A0A516RJE6"/>
<dbReference type="InterPro" id="IPR024439">
    <property type="entry name" value="RNHCP"/>
</dbReference>
<reference evidence="3 4" key="1">
    <citation type="journal article" date="2019" name="J. Ind. Microbiol. Biotechnol.">
        <title>The complete genomic sequence of Streptomyces spectabilis NRRL-2792 and identification of secondary metabolite biosynthetic gene clusters.</title>
        <authorList>
            <person name="Sinha A."/>
            <person name="Phillips-Salemka S."/>
            <person name="Niraula T.A."/>
            <person name="Short K.A."/>
            <person name="Niraula N.P."/>
        </authorList>
    </citation>
    <scope>NUCLEOTIDE SEQUENCE [LARGE SCALE GENOMIC DNA]</scope>
    <source>
        <strain evidence="3 4">NRRL 2792</strain>
    </source>
</reference>
<evidence type="ECO:0000259" key="2">
    <source>
        <dbReference type="Pfam" id="PF12647"/>
    </source>
</evidence>
<sequence length="142" mass="15692">MPRRNRSREPSSARRRPQRTKDVLHGQGGHRAHDFRCAGCRLDVPLDAPGTGHRNHCPHCLASLHVDHRVPGDRASPCRGRMEALTMTARPDGEWMLIHECLTCGELSANRVAGDDNALALVRLALRPLQDTGVATRTLLTL</sequence>
<gene>
    <name evidence="3" type="ORF">FH965_38635</name>
</gene>
<accession>A0A516RJE6</accession>
<evidence type="ECO:0000313" key="4">
    <source>
        <dbReference type="Proteomes" id="UP000316806"/>
    </source>
</evidence>
<feature type="domain" description="RNHCP" evidence="2">
    <location>
        <begin position="33"/>
        <end position="121"/>
    </location>
</feature>
<evidence type="ECO:0000313" key="3">
    <source>
        <dbReference type="EMBL" id="QDQ15745.1"/>
    </source>
</evidence>
<dbReference type="Pfam" id="PF12647">
    <property type="entry name" value="RNHCP"/>
    <property type="match status" value="1"/>
</dbReference>
<dbReference type="EMBL" id="CP040916">
    <property type="protein sequence ID" value="QDQ15745.1"/>
    <property type="molecule type" value="Genomic_DNA"/>
</dbReference>
<organism evidence="3 4">
    <name type="scientific">Streptomyces spectabilis</name>
    <dbReference type="NCBI Taxonomy" id="68270"/>
    <lineage>
        <taxon>Bacteria</taxon>
        <taxon>Bacillati</taxon>
        <taxon>Actinomycetota</taxon>
        <taxon>Actinomycetes</taxon>
        <taxon>Kitasatosporales</taxon>
        <taxon>Streptomycetaceae</taxon>
        <taxon>Streptomyces</taxon>
    </lineage>
</organism>
<dbReference type="RefSeq" id="WP_144322947.1">
    <property type="nucleotide sequence ID" value="NZ_CP040916.1"/>
</dbReference>
<protein>
    <submittedName>
        <fullName evidence="3">RNHCP domain-containing protein</fullName>
    </submittedName>
</protein>
<proteinExistence type="predicted"/>
<name>A0A516RJE6_STRST</name>
<dbReference type="Proteomes" id="UP000316806">
    <property type="component" value="Chromosome"/>
</dbReference>
<feature type="region of interest" description="Disordered" evidence="1">
    <location>
        <begin position="1"/>
        <end position="31"/>
    </location>
</feature>